<evidence type="ECO:0000259" key="1">
    <source>
        <dbReference type="Pfam" id="PF07969"/>
    </source>
</evidence>
<dbReference type="EMBL" id="BSYJ01000004">
    <property type="protein sequence ID" value="GMG88019.1"/>
    <property type="molecule type" value="Genomic_DNA"/>
</dbReference>
<keyword evidence="3" id="KW-1185">Reference proteome</keyword>
<dbReference type="Proteomes" id="UP001224392">
    <property type="component" value="Unassembled WGS sequence"/>
</dbReference>
<reference evidence="2 3" key="1">
    <citation type="submission" date="2023-04" db="EMBL/GenBank/DDBJ databases">
        <title>Marinobulbifer ophiurae gen. nov., sp. Nov., isolate from tissue of brittle star Ophioplocus japonicus.</title>
        <authorList>
            <person name="Kawano K."/>
            <person name="Sawayama S."/>
            <person name="Nakagawa S."/>
        </authorList>
    </citation>
    <scope>NUCLEOTIDE SEQUENCE [LARGE SCALE GENOMIC DNA]</scope>
    <source>
        <strain evidence="2 3">NKW57</strain>
    </source>
</reference>
<dbReference type="SUPFAM" id="SSF51338">
    <property type="entry name" value="Composite domain of metallo-dependent hydrolases"/>
    <property type="match status" value="1"/>
</dbReference>
<organism evidence="2 3">
    <name type="scientific">Biformimicrobium ophioploci</name>
    <dbReference type="NCBI Taxonomy" id="3036711"/>
    <lineage>
        <taxon>Bacteria</taxon>
        <taxon>Pseudomonadati</taxon>
        <taxon>Pseudomonadota</taxon>
        <taxon>Gammaproteobacteria</taxon>
        <taxon>Cellvibrionales</taxon>
        <taxon>Microbulbiferaceae</taxon>
        <taxon>Biformimicrobium</taxon>
    </lineage>
</organism>
<dbReference type="PANTHER" id="PTHR22642:SF2">
    <property type="entry name" value="PROTEIN LONG AFTER FAR-RED 3"/>
    <property type="match status" value="1"/>
</dbReference>
<dbReference type="RefSeq" id="WP_285764627.1">
    <property type="nucleotide sequence ID" value="NZ_BSYJ01000004.1"/>
</dbReference>
<dbReference type="InterPro" id="IPR011059">
    <property type="entry name" value="Metal-dep_hydrolase_composite"/>
</dbReference>
<dbReference type="InterPro" id="IPR013108">
    <property type="entry name" value="Amidohydro_3"/>
</dbReference>
<dbReference type="SUPFAM" id="SSF51556">
    <property type="entry name" value="Metallo-dependent hydrolases"/>
    <property type="match status" value="1"/>
</dbReference>
<dbReference type="Gene3D" id="2.30.40.10">
    <property type="entry name" value="Urease, subunit C, domain 1"/>
    <property type="match status" value="1"/>
</dbReference>
<dbReference type="PROSITE" id="PS51257">
    <property type="entry name" value="PROKAR_LIPOPROTEIN"/>
    <property type="match status" value="1"/>
</dbReference>
<gene>
    <name evidence="2" type="ORF">MNKW57_23400</name>
</gene>
<comment type="caution">
    <text evidence="2">The sequence shown here is derived from an EMBL/GenBank/DDBJ whole genome shotgun (WGS) entry which is preliminary data.</text>
</comment>
<proteinExistence type="predicted"/>
<accession>A0ABQ6M106</accession>
<dbReference type="InterPro" id="IPR032466">
    <property type="entry name" value="Metal_Hydrolase"/>
</dbReference>
<feature type="domain" description="Amidohydrolase 3" evidence="1">
    <location>
        <begin position="72"/>
        <end position="648"/>
    </location>
</feature>
<dbReference type="Gene3D" id="3.20.20.140">
    <property type="entry name" value="Metal-dependent hydrolases"/>
    <property type="match status" value="1"/>
</dbReference>
<dbReference type="PANTHER" id="PTHR22642">
    <property type="entry name" value="IMIDAZOLONEPROPIONASE"/>
    <property type="match status" value="1"/>
</dbReference>
<dbReference type="Gene3D" id="3.10.310.70">
    <property type="match status" value="1"/>
</dbReference>
<name>A0ABQ6M106_9GAMM</name>
<dbReference type="Pfam" id="PF07969">
    <property type="entry name" value="Amidohydro_3"/>
    <property type="match status" value="1"/>
</dbReference>
<evidence type="ECO:0000313" key="2">
    <source>
        <dbReference type="EMBL" id="GMG88019.1"/>
    </source>
</evidence>
<evidence type="ECO:0000313" key="3">
    <source>
        <dbReference type="Proteomes" id="UP001224392"/>
    </source>
</evidence>
<sequence length="651" mass="71474">MKRLLSLAALVGALSGCSDTQPSSTQIFYGGTIYTANAQQEMVEAMAIAGDSIVFAGTVDQAKKRYPDNAEWIDLEGKFLMPGIHDAHIHPSLALEGETCQLPQQNSLDLANIVREVQQCLSELGSDSPARGEWITVSQFNGYGADSPQFLGDYPDIATGLDEISTRHKIILIGIDGHAHAVNHYALEHGATLRGESVTLTSELLAGELSAYQALVPLNAQGLPTGQLKSQAAWDLFKYESRSVDGFLAIHESFNNYFLSNGITAFTEAWTRERDLEIYEGLIRNGHLAPRVTMAYALAKDKHLDSAGMVNLEKFFQDLNAARKRFENYPRANISAVKVFVDGVMEYPTQTAALTKPYLEAEISDSGNVHYPNDTSHNRGKLELTPSELNRLVTAVDAAGLAMYFHAIGDQAVSVALDAVEQARSASGSDIPHNISHLQLVGEEDVERFGELGVFATPSPAWFTPWYDYDLSVIPYIDNVDNIKNLDELYRPESRYMQAVYPVESIRKHGATISFGSDAPVDFNGPRPFTNIMSALLRADWVEPDSTPPRWTVLNAEERMTIYDILDAYTINSAAAMRHDHLTGSLEAGKRADFIILNNDLVALAAGVGKTVNADGEQVAYSMCDKNYDASYCTTEVLQTYIDGELVYSAE</sequence>
<protein>
    <submittedName>
        <fullName evidence="2">Amidohydrolase family protein</fullName>
    </submittedName>
</protein>